<evidence type="ECO:0000256" key="3">
    <source>
        <dbReference type="ARBA" id="ARBA00023015"/>
    </source>
</evidence>
<gene>
    <name evidence="9" type="ORF">NE237_018406</name>
</gene>
<dbReference type="InterPro" id="IPR045843">
    <property type="entry name" value="IND-like"/>
</dbReference>
<dbReference type="Gene3D" id="4.10.280.10">
    <property type="entry name" value="Helix-loop-helix DNA-binding domain"/>
    <property type="match status" value="1"/>
</dbReference>
<dbReference type="GO" id="GO:0005634">
    <property type="term" value="C:nucleus"/>
    <property type="evidence" value="ECO:0007669"/>
    <property type="project" value="UniProtKB-SubCell"/>
</dbReference>
<accession>A0A9Q0K9W6</accession>
<comment type="caution">
    <text evidence="9">The sequence shown here is derived from an EMBL/GenBank/DDBJ whole genome shotgun (WGS) entry which is preliminary data.</text>
</comment>
<evidence type="ECO:0000256" key="5">
    <source>
        <dbReference type="ARBA" id="ARBA00023163"/>
    </source>
</evidence>
<evidence type="ECO:0000313" key="10">
    <source>
        <dbReference type="Proteomes" id="UP001141806"/>
    </source>
</evidence>
<dbReference type="EMBL" id="JAMYWD010000007">
    <property type="protein sequence ID" value="KAJ4966557.1"/>
    <property type="molecule type" value="Genomic_DNA"/>
</dbReference>
<name>A0A9Q0K9W6_9MAGN</name>
<keyword evidence="3" id="KW-0805">Transcription regulation</keyword>
<dbReference type="Proteomes" id="UP001141806">
    <property type="component" value="Unassembled WGS sequence"/>
</dbReference>
<evidence type="ECO:0000256" key="2">
    <source>
        <dbReference type="ARBA" id="ARBA00011738"/>
    </source>
</evidence>
<sequence length="419" mass="46765">MRCMISFIAFQPMSKEEIEKVFQFINKKISMESANLNLHHHHQLQEQLIGSSSLATPSFYGVGTTRSGNSNLSLPDGNFNQYVSDSRQNNSSLDPLLNASMVQELGFTAGSFTNHSANNHLQLSKIKEELSDSLPKFTETVNNPFSLEEFYLPSTRYIKDNEQQDLHELGGKILFKTLSSVGQSINGPQLSAGDIYSNAQNRVSFGGNLNQIYPTRNILDLNPFPSTFSSCLGMNLQPLDLLSSMKFGGSTLNQLSQNNIGLSKERFSCSSDHLQIYSNMPSFRNGDAEKKRPSNFAEAKASYQGSTSKKVRKEKLGDRIATLQQLVAPFGKTDTASVLMEAIGYIKFLQEQVETLSVPYLKSSRNKNSRTLQEGSSQKENEEQKRDLRSWGLCLVPLSCTSYVTNNINEVFWPPPNFS</sequence>
<comment type="subcellular location">
    <subcellularLocation>
        <location evidence="1">Nucleus</location>
    </subcellularLocation>
</comment>
<dbReference type="GO" id="GO:0046983">
    <property type="term" value="F:protein dimerization activity"/>
    <property type="evidence" value="ECO:0007669"/>
    <property type="project" value="InterPro"/>
</dbReference>
<dbReference type="GO" id="GO:0000981">
    <property type="term" value="F:DNA-binding transcription factor activity, RNA polymerase II-specific"/>
    <property type="evidence" value="ECO:0007669"/>
    <property type="project" value="TreeGrafter"/>
</dbReference>
<dbReference type="InterPro" id="IPR011598">
    <property type="entry name" value="bHLH_dom"/>
</dbReference>
<reference evidence="9" key="1">
    <citation type="journal article" date="2023" name="Plant J.">
        <title>The genome of the king protea, Protea cynaroides.</title>
        <authorList>
            <person name="Chang J."/>
            <person name="Duong T.A."/>
            <person name="Schoeman C."/>
            <person name="Ma X."/>
            <person name="Roodt D."/>
            <person name="Barker N."/>
            <person name="Li Z."/>
            <person name="Van de Peer Y."/>
            <person name="Mizrachi E."/>
        </authorList>
    </citation>
    <scope>NUCLEOTIDE SEQUENCE</scope>
    <source>
        <tissue evidence="9">Young leaves</tissue>
    </source>
</reference>
<keyword evidence="10" id="KW-1185">Reference proteome</keyword>
<dbReference type="OrthoDB" id="760019at2759"/>
<dbReference type="FunFam" id="4.10.280.10:FF:000032">
    <property type="entry name" value="Transcription factor bHLH123 family"/>
    <property type="match status" value="1"/>
</dbReference>
<keyword evidence="6" id="KW-0539">Nucleus</keyword>
<dbReference type="SMART" id="SM00353">
    <property type="entry name" value="HLH"/>
    <property type="match status" value="1"/>
</dbReference>
<dbReference type="AlphaFoldDB" id="A0A9Q0K9W6"/>
<dbReference type="GO" id="GO:0000978">
    <property type="term" value="F:RNA polymerase II cis-regulatory region sequence-specific DNA binding"/>
    <property type="evidence" value="ECO:0007669"/>
    <property type="project" value="TreeGrafter"/>
</dbReference>
<dbReference type="InterPro" id="IPR036638">
    <property type="entry name" value="HLH_DNA-bd_sf"/>
</dbReference>
<dbReference type="PANTHER" id="PTHR16223">
    <property type="entry name" value="TRANSCRIPTION FACTOR BHLH83-RELATED"/>
    <property type="match status" value="1"/>
</dbReference>
<keyword evidence="4" id="KW-0238">DNA-binding</keyword>
<dbReference type="PROSITE" id="PS50888">
    <property type="entry name" value="BHLH"/>
    <property type="match status" value="1"/>
</dbReference>
<evidence type="ECO:0000256" key="4">
    <source>
        <dbReference type="ARBA" id="ARBA00023125"/>
    </source>
</evidence>
<evidence type="ECO:0000313" key="9">
    <source>
        <dbReference type="EMBL" id="KAJ4966557.1"/>
    </source>
</evidence>
<keyword evidence="5" id="KW-0804">Transcription</keyword>
<proteinExistence type="predicted"/>
<comment type="subunit">
    <text evidence="2">Homodimer.</text>
</comment>
<organism evidence="9 10">
    <name type="scientific">Protea cynaroides</name>
    <dbReference type="NCBI Taxonomy" id="273540"/>
    <lineage>
        <taxon>Eukaryota</taxon>
        <taxon>Viridiplantae</taxon>
        <taxon>Streptophyta</taxon>
        <taxon>Embryophyta</taxon>
        <taxon>Tracheophyta</taxon>
        <taxon>Spermatophyta</taxon>
        <taxon>Magnoliopsida</taxon>
        <taxon>Proteales</taxon>
        <taxon>Proteaceae</taxon>
        <taxon>Protea</taxon>
    </lineage>
</organism>
<dbReference type="CDD" id="cd11393">
    <property type="entry name" value="bHLH_AtbHLH_like"/>
    <property type="match status" value="1"/>
</dbReference>
<evidence type="ECO:0000256" key="1">
    <source>
        <dbReference type="ARBA" id="ARBA00004123"/>
    </source>
</evidence>
<feature type="region of interest" description="Disordered" evidence="7">
    <location>
        <begin position="365"/>
        <end position="384"/>
    </location>
</feature>
<evidence type="ECO:0000256" key="6">
    <source>
        <dbReference type="ARBA" id="ARBA00023242"/>
    </source>
</evidence>
<dbReference type="InterPro" id="IPR045239">
    <property type="entry name" value="bHLH95_bHLH"/>
</dbReference>
<evidence type="ECO:0000259" key="8">
    <source>
        <dbReference type="PROSITE" id="PS50888"/>
    </source>
</evidence>
<feature type="domain" description="BHLH" evidence="8">
    <location>
        <begin position="300"/>
        <end position="349"/>
    </location>
</feature>
<protein>
    <recommendedName>
        <fullName evidence="8">BHLH domain-containing protein</fullName>
    </recommendedName>
</protein>
<dbReference type="SUPFAM" id="SSF47459">
    <property type="entry name" value="HLH, helix-loop-helix DNA-binding domain"/>
    <property type="match status" value="1"/>
</dbReference>
<feature type="region of interest" description="Disordered" evidence="7">
    <location>
        <begin position="284"/>
        <end position="303"/>
    </location>
</feature>
<evidence type="ECO:0000256" key="7">
    <source>
        <dbReference type="SAM" id="MobiDB-lite"/>
    </source>
</evidence>
<dbReference type="PANTHER" id="PTHR16223:SF56">
    <property type="entry name" value="TRANSCRIPTION FACTOR BHLH110"/>
    <property type="match status" value="1"/>
</dbReference>